<sequence>MADQPSGIGVRRRNAREESSEVYDERREQLLRAAAKVFRAKGFHATSVSDIAAEFGSDRASLYYYVGSKKELFEMVVEQAVLENVQMAEQVRDGTGEPAAKLREILVGLMRSYDANYPQLFVFLQEDTDRLAGKDEAWRERMQEWSRRYFRAVRDVIGAGMESGVFASQLPVAVIAQGVVGMVSWSHRWYQPDTGVPAEQIGAGFADMLLDGLTTH</sequence>
<dbReference type="EMBL" id="BHYM01000050">
    <property type="protein sequence ID" value="GCE42172.1"/>
    <property type="molecule type" value="Genomic_DNA"/>
</dbReference>
<evidence type="ECO:0000256" key="6">
    <source>
        <dbReference type="SAM" id="MobiDB-lite"/>
    </source>
</evidence>
<dbReference type="PANTHER" id="PTHR30055">
    <property type="entry name" value="HTH-TYPE TRANSCRIPTIONAL REGULATOR RUTR"/>
    <property type="match status" value="1"/>
</dbReference>
<dbReference type="PROSITE" id="PS50977">
    <property type="entry name" value="HTH_TETR_2"/>
    <property type="match status" value="1"/>
</dbReference>
<evidence type="ECO:0000313" key="8">
    <source>
        <dbReference type="EMBL" id="GCE42172.1"/>
    </source>
</evidence>
<dbReference type="Pfam" id="PF00440">
    <property type="entry name" value="TetR_N"/>
    <property type="match status" value="1"/>
</dbReference>
<feature type="region of interest" description="Disordered" evidence="6">
    <location>
        <begin position="1"/>
        <end position="22"/>
    </location>
</feature>
<dbReference type="Gene3D" id="1.10.357.10">
    <property type="entry name" value="Tetracycline Repressor, domain 2"/>
    <property type="match status" value="1"/>
</dbReference>
<protein>
    <submittedName>
        <fullName evidence="8">Transcriptional regulator, TetR family</fullName>
    </submittedName>
</protein>
<dbReference type="Gene3D" id="1.10.10.60">
    <property type="entry name" value="Homeodomain-like"/>
    <property type="match status" value="1"/>
</dbReference>
<proteinExistence type="predicted"/>
<dbReference type="Pfam" id="PF17932">
    <property type="entry name" value="TetR_C_24"/>
    <property type="match status" value="1"/>
</dbReference>
<keyword evidence="9" id="KW-1185">Reference proteome</keyword>
<dbReference type="InterPro" id="IPR036271">
    <property type="entry name" value="Tet_transcr_reg_TetR-rel_C_sf"/>
</dbReference>
<keyword evidence="4" id="KW-0804">Transcription</keyword>
<dbReference type="SUPFAM" id="SSF48498">
    <property type="entry name" value="Tetracyclin repressor-like, C-terminal domain"/>
    <property type="match status" value="1"/>
</dbReference>
<keyword evidence="3 5" id="KW-0238">DNA-binding</keyword>
<keyword evidence="2" id="KW-0805">Transcription regulation</keyword>
<dbReference type="GO" id="GO:0000976">
    <property type="term" value="F:transcription cis-regulatory region binding"/>
    <property type="evidence" value="ECO:0007669"/>
    <property type="project" value="TreeGrafter"/>
</dbReference>
<dbReference type="InterPro" id="IPR001647">
    <property type="entry name" value="HTH_TetR"/>
</dbReference>
<feature type="domain" description="HTH tetR-type" evidence="7">
    <location>
        <begin position="24"/>
        <end position="84"/>
    </location>
</feature>
<dbReference type="Proteomes" id="UP000287519">
    <property type="component" value="Unassembled WGS sequence"/>
</dbReference>
<gene>
    <name evidence="8" type="ORF">Rhow_006111</name>
</gene>
<keyword evidence="1" id="KW-0678">Repressor</keyword>
<evidence type="ECO:0000259" key="7">
    <source>
        <dbReference type="PROSITE" id="PS50977"/>
    </source>
</evidence>
<evidence type="ECO:0000313" key="9">
    <source>
        <dbReference type="Proteomes" id="UP000287519"/>
    </source>
</evidence>
<evidence type="ECO:0000256" key="5">
    <source>
        <dbReference type="PROSITE-ProRule" id="PRU00335"/>
    </source>
</evidence>
<reference evidence="8 9" key="1">
    <citation type="submission" date="2018-11" db="EMBL/GenBank/DDBJ databases">
        <title>Microbial catabolism of amino acid.</title>
        <authorList>
            <person name="Hibi M."/>
            <person name="Ogawa J."/>
        </authorList>
    </citation>
    <scope>NUCLEOTIDE SEQUENCE [LARGE SCALE GENOMIC DNA]</scope>
    <source>
        <strain evidence="8 9">C31-06</strain>
    </source>
</reference>
<evidence type="ECO:0000256" key="1">
    <source>
        <dbReference type="ARBA" id="ARBA00022491"/>
    </source>
</evidence>
<name>A0A402CEY7_RHOWR</name>
<accession>A0A402CEY7</accession>
<dbReference type="PANTHER" id="PTHR30055:SF175">
    <property type="entry name" value="HTH-TYPE TRANSCRIPTIONAL REPRESSOR KSTR2"/>
    <property type="match status" value="1"/>
</dbReference>
<dbReference type="InterPro" id="IPR050109">
    <property type="entry name" value="HTH-type_TetR-like_transc_reg"/>
</dbReference>
<dbReference type="AlphaFoldDB" id="A0A402CEY7"/>
<comment type="caution">
    <text evidence="8">The sequence shown here is derived from an EMBL/GenBank/DDBJ whole genome shotgun (WGS) entry which is preliminary data.</text>
</comment>
<feature type="DNA-binding region" description="H-T-H motif" evidence="5">
    <location>
        <begin position="47"/>
        <end position="66"/>
    </location>
</feature>
<dbReference type="InterPro" id="IPR009057">
    <property type="entry name" value="Homeodomain-like_sf"/>
</dbReference>
<dbReference type="InterPro" id="IPR041490">
    <property type="entry name" value="KstR2_TetR_C"/>
</dbReference>
<evidence type="ECO:0000256" key="3">
    <source>
        <dbReference type="ARBA" id="ARBA00023125"/>
    </source>
</evidence>
<evidence type="ECO:0000256" key="2">
    <source>
        <dbReference type="ARBA" id="ARBA00023015"/>
    </source>
</evidence>
<dbReference type="GO" id="GO:0003700">
    <property type="term" value="F:DNA-binding transcription factor activity"/>
    <property type="evidence" value="ECO:0007669"/>
    <property type="project" value="TreeGrafter"/>
</dbReference>
<dbReference type="RefSeq" id="WP_192581995.1">
    <property type="nucleotide sequence ID" value="NZ_BHYM01000050.1"/>
</dbReference>
<evidence type="ECO:0000256" key="4">
    <source>
        <dbReference type="ARBA" id="ARBA00023163"/>
    </source>
</evidence>
<organism evidence="8 9">
    <name type="scientific">Rhodococcus wratislaviensis</name>
    <name type="common">Tsukamurella wratislaviensis</name>
    <dbReference type="NCBI Taxonomy" id="44752"/>
    <lineage>
        <taxon>Bacteria</taxon>
        <taxon>Bacillati</taxon>
        <taxon>Actinomycetota</taxon>
        <taxon>Actinomycetes</taxon>
        <taxon>Mycobacteriales</taxon>
        <taxon>Nocardiaceae</taxon>
        <taxon>Rhodococcus</taxon>
    </lineage>
</organism>
<dbReference type="PRINTS" id="PR00455">
    <property type="entry name" value="HTHTETR"/>
</dbReference>
<dbReference type="SUPFAM" id="SSF46689">
    <property type="entry name" value="Homeodomain-like"/>
    <property type="match status" value="1"/>
</dbReference>